<gene>
    <name evidence="1" type="ORF">BGZ97_009952</name>
</gene>
<feature type="non-terminal residue" evidence="1">
    <location>
        <position position="1"/>
    </location>
</feature>
<evidence type="ECO:0000313" key="2">
    <source>
        <dbReference type="Proteomes" id="UP000823405"/>
    </source>
</evidence>
<evidence type="ECO:0000313" key="1">
    <source>
        <dbReference type="EMBL" id="KAG0313736.1"/>
    </source>
</evidence>
<proteinExistence type="predicted"/>
<dbReference type="AlphaFoldDB" id="A0A9P6R8U9"/>
<dbReference type="Proteomes" id="UP000823405">
    <property type="component" value="Unassembled WGS sequence"/>
</dbReference>
<name>A0A9P6R8U9_9FUNG</name>
<organism evidence="1 2">
    <name type="scientific">Linnemannia gamsii</name>
    <dbReference type="NCBI Taxonomy" id="64522"/>
    <lineage>
        <taxon>Eukaryota</taxon>
        <taxon>Fungi</taxon>
        <taxon>Fungi incertae sedis</taxon>
        <taxon>Mucoromycota</taxon>
        <taxon>Mortierellomycotina</taxon>
        <taxon>Mortierellomycetes</taxon>
        <taxon>Mortierellales</taxon>
        <taxon>Mortierellaceae</taxon>
        <taxon>Linnemannia</taxon>
    </lineage>
</organism>
<dbReference type="EMBL" id="JAAAIN010000495">
    <property type="protein sequence ID" value="KAG0313736.1"/>
    <property type="molecule type" value="Genomic_DNA"/>
</dbReference>
<comment type="caution">
    <text evidence="1">The sequence shown here is derived from an EMBL/GenBank/DDBJ whole genome shotgun (WGS) entry which is preliminary data.</text>
</comment>
<protein>
    <submittedName>
        <fullName evidence="1">Uncharacterized protein</fullName>
    </submittedName>
</protein>
<accession>A0A9P6R8U9</accession>
<dbReference type="OrthoDB" id="2426118at2759"/>
<sequence>TIESAKAAFQITYREQFGVQWEQRETTVSERFTYEIKTYETIEEIEEVEEVVEDYEVSEVVAQEKVVTEGERVISTHQSITSSHDDTIVRNVSEQVLFKEGAAVDDSAQLARTQYETLTRVDSSTTATSAAGAGALFGGAAAGAIHHGGASSTTVVEETKKAVFDFSSLPVLPDQGIDVQTGASVGVIDLTSGTAEAYRELPRHLRPRAWVSLHVGGWQDAPHELEGFMRLDDQSGQRLMESARDAAQGKAQEATPIDNLRLPEIVALFAKKLYGHFGEELPAELSLDRLRQLGPHRP</sequence>
<keyword evidence="2" id="KW-1185">Reference proteome</keyword>
<reference evidence="1" key="1">
    <citation type="journal article" date="2020" name="Fungal Divers.">
        <title>Resolving the Mortierellaceae phylogeny through synthesis of multi-gene phylogenetics and phylogenomics.</title>
        <authorList>
            <person name="Vandepol N."/>
            <person name="Liber J."/>
            <person name="Desiro A."/>
            <person name="Na H."/>
            <person name="Kennedy M."/>
            <person name="Barry K."/>
            <person name="Grigoriev I.V."/>
            <person name="Miller A.N."/>
            <person name="O'Donnell K."/>
            <person name="Stajich J.E."/>
            <person name="Bonito G."/>
        </authorList>
    </citation>
    <scope>NUCLEOTIDE SEQUENCE</scope>
    <source>
        <strain evidence="1">NVP60</strain>
    </source>
</reference>